<feature type="compositionally biased region" description="Low complexity" evidence="1">
    <location>
        <begin position="194"/>
        <end position="213"/>
    </location>
</feature>
<comment type="caution">
    <text evidence="2">The sequence shown here is derived from an EMBL/GenBank/DDBJ whole genome shotgun (WGS) entry which is preliminary data.</text>
</comment>
<feature type="compositionally biased region" description="Polar residues" evidence="1">
    <location>
        <begin position="177"/>
        <end position="186"/>
    </location>
</feature>
<accession>A0A9W8LY36</accession>
<protein>
    <submittedName>
        <fullName evidence="2">Uncharacterized protein</fullName>
    </submittedName>
</protein>
<feature type="compositionally biased region" description="Basic and acidic residues" evidence="1">
    <location>
        <begin position="149"/>
        <end position="158"/>
    </location>
</feature>
<feature type="non-terminal residue" evidence="2">
    <location>
        <position position="324"/>
    </location>
</feature>
<gene>
    <name evidence="2" type="ORF">IWW36_005462</name>
</gene>
<evidence type="ECO:0000256" key="1">
    <source>
        <dbReference type="SAM" id="MobiDB-lite"/>
    </source>
</evidence>
<reference evidence="2" key="1">
    <citation type="submission" date="2022-07" db="EMBL/GenBank/DDBJ databases">
        <title>Phylogenomic reconstructions and comparative analyses of Kickxellomycotina fungi.</title>
        <authorList>
            <person name="Reynolds N.K."/>
            <person name="Stajich J.E."/>
            <person name="Barry K."/>
            <person name="Grigoriev I.V."/>
            <person name="Crous P."/>
            <person name="Smith M.E."/>
        </authorList>
    </citation>
    <scope>NUCLEOTIDE SEQUENCE</scope>
    <source>
        <strain evidence="2">NRRL 1566</strain>
    </source>
</reference>
<sequence>MLREAGISKQDQEANPQAVVEVMRFYQENTKNHEDMVWKKMAALDDAFTPEAGGRQAQQPSVSFALQSSRVPSPPPQLPQIGDHSAHRKPSNVNTSLARPEPSQADQYSPQYHGASRSGTPSQAPYRHQHNNSDGARQPANAMGQVQRAFDEDAENTRYRQPPQRATTTKAPYGQGYQASSQQLNKKPSRNVLQQAQQQQQQQIHDAQQHQQQNLKRGATMPAQHHRDQYSGIKKQPSNHQLKQGHGYPQQQQHQQQVQQALYQTKQPQPQQQAMQAMQAMQPSGVQRHKTMPKPSGTMAHQPQQPGQMSGQPANAAYGGSSSG</sequence>
<feature type="compositionally biased region" description="Polar residues" evidence="1">
    <location>
        <begin position="56"/>
        <end position="71"/>
    </location>
</feature>
<feature type="region of interest" description="Disordered" evidence="1">
    <location>
        <begin position="49"/>
        <end position="324"/>
    </location>
</feature>
<evidence type="ECO:0000313" key="3">
    <source>
        <dbReference type="Proteomes" id="UP001139887"/>
    </source>
</evidence>
<dbReference type="Gene3D" id="3.90.810.10">
    <property type="entry name" value="CRIB domain"/>
    <property type="match status" value="1"/>
</dbReference>
<dbReference type="AlphaFoldDB" id="A0A9W8LY36"/>
<keyword evidence="3" id="KW-1185">Reference proteome</keyword>
<dbReference type="EMBL" id="JANBUW010001319">
    <property type="protein sequence ID" value="KAJ2843704.1"/>
    <property type="molecule type" value="Genomic_DNA"/>
</dbReference>
<feature type="compositionally biased region" description="Low complexity" evidence="1">
    <location>
        <begin position="241"/>
        <end position="283"/>
    </location>
</feature>
<organism evidence="2 3">
    <name type="scientific">Coemansia brasiliensis</name>
    <dbReference type="NCBI Taxonomy" id="2650707"/>
    <lineage>
        <taxon>Eukaryota</taxon>
        <taxon>Fungi</taxon>
        <taxon>Fungi incertae sedis</taxon>
        <taxon>Zoopagomycota</taxon>
        <taxon>Kickxellomycotina</taxon>
        <taxon>Kickxellomycetes</taxon>
        <taxon>Kickxellales</taxon>
        <taxon>Kickxellaceae</taxon>
        <taxon>Coemansia</taxon>
    </lineage>
</organism>
<dbReference type="InterPro" id="IPR036936">
    <property type="entry name" value="CRIB_dom_sf"/>
</dbReference>
<proteinExistence type="predicted"/>
<evidence type="ECO:0000313" key="2">
    <source>
        <dbReference type="EMBL" id="KAJ2843704.1"/>
    </source>
</evidence>
<name>A0A9W8LY36_9FUNG</name>
<dbReference type="Proteomes" id="UP001139887">
    <property type="component" value="Unassembled WGS sequence"/>
</dbReference>
<dbReference type="OrthoDB" id="248923at2759"/>
<feature type="compositionally biased region" description="Low complexity" evidence="1">
    <location>
        <begin position="302"/>
        <end position="313"/>
    </location>
</feature>